<dbReference type="EMBL" id="FQXO01000033">
    <property type="protein sequence ID" value="SHH61918.1"/>
    <property type="molecule type" value="Genomic_DNA"/>
</dbReference>
<evidence type="ECO:0000313" key="1">
    <source>
        <dbReference type="EMBL" id="SHH61918.1"/>
    </source>
</evidence>
<name>A0A1M5UG70_9FIRM</name>
<organism evidence="1 2">
    <name type="scientific">Caloranaerobacter azorensis DSM 13643</name>
    <dbReference type="NCBI Taxonomy" id="1121264"/>
    <lineage>
        <taxon>Bacteria</taxon>
        <taxon>Bacillati</taxon>
        <taxon>Bacillota</taxon>
        <taxon>Tissierellia</taxon>
        <taxon>Tissierellales</taxon>
        <taxon>Thermohalobacteraceae</taxon>
        <taxon>Caloranaerobacter</taxon>
    </lineage>
</organism>
<dbReference type="InterPro" id="IPR023833">
    <property type="entry name" value="Signal_pept_SipW-depend-type"/>
</dbReference>
<dbReference type="OrthoDB" id="1952422at2"/>
<dbReference type="Pfam" id="PF12389">
    <property type="entry name" value="Peptidase_M73"/>
    <property type="match status" value="1"/>
</dbReference>
<dbReference type="InterPro" id="IPR022121">
    <property type="entry name" value="Peptidase_M73_camelysin"/>
</dbReference>
<sequence length="178" mass="19736">MKKRLILIVTLIGLLAFGIGMGTYAWFTSSVVSTDNVFKTGTLKIKNPGNGVFATGILDVKNIYPGWVGEKSITIENAGTLDFKFKLVNITLKSSSDNNGILYNGNPSLEISFDKQKWYRVSEIKDYEFGQITTDQGKKTINVYYKLPSDAGNSYQGKSATLEFNFVATQVENTSWSE</sequence>
<accession>A0A1M5UG70</accession>
<gene>
    <name evidence="1" type="ORF">SAMN02745135_01412</name>
</gene>
<dbReference type="NCBIfam" id="TIGR04088">
    <property type="entry name" value="cognate_SipW"/>
    <property type="match status" value="1"/>
</dbReference>
<evidence type="ECO:0000313" key="2">
    <source>
        <dbReference type="Proteomes" id="UP000183967"/>
    </source>
</evidence>
<dbReference type="AlphaFoldDB" id="A0A1M5UG70"/>
<proteinExistence type="predicted"/>
<keyword evidence="2" id="KW-1185">Reference proteome</keyword>
<protein>
    <submittedName>
        <fullName evidence="1">SipW-cognate class signal peptide</fullName>
    </submittedName>
</protein>
<reference evidence="2" key="1">
    <citation type="submission" date="2016-11" db="EMBL/GenBank/DDBJ databases">
        <authorList>
            <person name="Varghese N."/>
            <person name="Submissions S."/>
        </authorList>
    </citation>
    <scope>NUCLEOTIDE SEQUENCE [LARGE SCALE GENOMIC DNA]</scope>
    <source>
        <strain evidence="2">DSM 13643</strain>
    </source>
</reference>
<dbReference type="RefSeq" id="WP_073196505.1">
    <property type="nucleotide sequence ID" value="NZ_FQXO01000033.1"/>
</dbReference>
<dbReference type="Proteomes" id="UP000183967">
    <property type="component" value="Unassembled WGS sequence"/>
</dbReference>